<feature type="compositionally biased region" description="Low complexity" evidence="1">
    <location>
        <begin position="53"/>
        <end position="63"/>
    </location>
</feature>
<evidence type="ECO:0000313" key="3">
    <source>
        <dbReference type="Proteomes" id="UP000887572"/>
    </source>
</evidence>
<evidence type="ECO:0000259" key="2">
    <source>
        <dbReference type="PROSITE" id="PS51186"/>
    </source>
</evidence>
<sequence>MKSFNGQIAQEAEGSNSGQLINDQHETKAEKNSGGLRIKTVTNRRINDIDAQASPRARASPRAFSGQKAQASPRTLTSPRGQASPRAQTSTGTASPAREASPRGPDSPNGPEAGYLGTLRMEGVPPIVIRHARPSDVEEMISFAQPAYTRDPLRADLVAGTNLTEVQKTEYNKCKAMLLSLFDGFRVILVGELYKQSKTAAYFGMFAVHPFFQKTGLGKRLLTIAESYARITWGSDEMYLDVAGSLEELRDGMGRLQRYYMRRGFRSSGNRRPFRGQVARFITVDRDDLWIEEMIKDITGAEEKRMERVNSRGKLTKEADKMEENKEKKEEKEEKEAEHKEGIEKKTMEKGKAKMDNEDEEKKRAEEAYQTSIKELESVLLEKHTH</sequence>
<dbReference type="Pfam" id="PF00583">
    <property type="entry name" value="Acetyltransf_1"/>
    <property type="match status" value="1"/>
</dbReference>
<dbReference type="PROSITE" id="PS51186">
    <property type="entry name" value="GNAT"/>
    <property type="match status" value="1"/>
</dbReference>
<feature type="region of interest" description="Disordered" evidence="1">
    <location>
        <begin position="304"/>
        <end position="370"/>
    </location>
</feature>
<feature type="compositionally biased region" description="Basic and acidic residues" evidence="1">
    <location>
        <begin position="304"/>
        <end position="367"/>
    </location>
</feature>
<evidence type="ECO:0000313" key="4">
    <source>
        <dbReference type="WBParaSite" id="Gr19_v10_g2194.t2"/>
    </source>
</evidence>
<dbReference type="CDD" id="cd04301">
    <property type="entry name" value="NAT_SF"/>
    <property type="match status" value="1"/>
</dbReference>
<dbReference type="Gene3D" id="3.40.630.30">
    <property type="match status" value="1"/>
</dbReference>
<evidence type="ECO:0000256" key="1">
    <source>
        <dbReference type="SAM" id="MobiDB-lite"/>
    </source>
</evidence>
<accession>A0A914HMN1</accession>
<organism evidence="3 4">
    <name type="scientific">Globodera rostochiensis</name>
    <name type="common">Golden nematode worm</name>
    <name type="synonym">Heterodera rostochiensis</name>
    <dbReference type="NCBI Taxonomy" id="31243"/>
    <lineage>
        <taxon>Eukaryota</taxon>
        <taxon>Metazoa</taxon>
        <taxon>Ecdysozoa</taxon>
        <taxon>Nematoda</taxon>
        <taxon>Chromadorea</taxon>
        <taxon>Rhabditida</taxon>
        <taxon>Tylenchina</taxon>
        <taxon>Tylenchomorpha</taxon>
        <taxon>Tylenchoidea</taxon>
        <taxon>Heteroderidae</taxon>
        <taxon>Heteroderinae</taxon>
        <taxon>Globodera</taxon>
    </lineage>
</organism>
<dbReference type="SUPFAM" id="SSF55729">
    <property type="entry name" value="Acyl-CoA N-acyltransferases (Nat)"/>
    <property type="match status" value="1"/>
</dbReference>
<dbReference type="AlphaFoldDB" id="A0A914HMN1"/>
<dbReference type="Proteomes" id="UP000887572">
    <property type="component" value="Unplaced"/>
</dbReference>
<feature type="domain" description="N-acetyltransferase" evidence="2">
    <location>
        <begin position="127"/>
        <end position="287"/>
    </location>
</feature>
<reference evidence="4" key="1">
    <citation type="submission" date="2022-11" db="UniProtKB">
        <authorList>
            <consortium name="WormBaseParasite"/>
        </authorList>
    </citation>
    <scope>IDENTIFICATION</scope>
</reference>
<name>A0A914HMN1_GLORO</name>
<dbReference type="GO" id="GO:0016747">
    <property type="term" value="F:acyltransferase activity, transferring groups other than amino-acyl groups"/>
    <property type="evidence" value="ECO:0007669"/>
    <property type="project" value="InterPro"/>
</dbReference>
<dbReference type="InterPro" id="IPR016181">
    <property type="entry name" value="Acyl_CoA_acyltransferase"/>
</dbReference>
<feature type="region of interest" description="Disordered" evidence="1">
    <location>
        <begin position="1"/>
        <end position="117"/>
    </location>
</feature>
<keyword evidence="3" id="KW-1185">Reference proteome</keyword>
<dbReference type="WBParaSite" id="Gr19_v10_g2194.t2">
    <property type="protein sequence ID" value="Gr19_v10_g2194.t2"/>
    <property type="gene ID" value="Gr19_v10_g2194"/>
</dbReference>
<protein>
    <submittedName>
        <fullName evidence="4">N-acetyltransferase domain-containing protein</fullName>
    </submittedName>
</protein>
<feature type="compositionally biased region" description="Polar residues" evidence="1">
    <location>
        <begin position="67"/>
        <end position="94"/>
    </location>
</feature>
<dbReference type="InterPro" id="IPR000182">
    <property type="entry name" value="GNAT_dom"/>
</dbReference>
<feature type="compositionally biased region" description="Polar residues" evidence="1">
    <location>
        <begin position="1"/>
        <end position="22"/>
    </location>
</feature>
<proteinExistence type="predicted"/>